<proteinExistence type="predicted"/>
<organism evidence="1 2">
    <name type="scientific">Ceriporiopsis subvermispora (strain B)</name>
    <name type="common">White-rot fungus</name>
    <name type="synonym">Gelatoporia subvermispora</name>
    <dbReference type="NCBI Taxonomy" id="914234"/>
    <lineage>
        <taxon>Eukaryota</taxon>
        <taxon>Fungi</taxon>
        <taxon>Dikarya</taxon>
        <taxon>Basidiomycota</taxon>
        <taxon>Agaricomycotina</taxon>
        <taxon>Agaricomycetes</taxon>
        <taxon>Polyporales</taxon>
        <taxon>Gelatoporiaceae</taxon>
        <taxon>Gelatoporia</taxon>
    </lineage>
</organism>
<name>M2QY73_CERS8</name>
<accession>M2QY73</accession>
<evidence type="ECO:0000313" key="1">
    <source>
        <dbReference type="EMBL" id="EMD31461.1"/>
    </source>
</evidence>
<gene>
    <name evidence="1" type="ORF">CERSUDRAFT_119681</name>
</gene>
<evidence type="ECO:0000313" key="2">
    <source>
        <dbReference type="Proteomes" id="UP000016930"/>
    </source>
</evidence>
<reference evidence="1 2" key="1">
    <citation type="journal article" date="2012" name="Proc. Natl. Acad. Sci. U.S.A.">
        <title>Comparative genomics of Ceriporiopsis subvermispora and Phanerochaete chrysosporium provide insight into selective ligninolysis.</title>
        <authorList>
            <person name="Fernandez-Fueyo E."/>
            <person name="Ruiz-Duenas F.J."/>
            <person name="Ferreira P."/>
            <person name="Floudas D."/>
            <person name="Hibbett D.S."/>
            <person name="Canessa P."/>
            <person name="Larrondo L.F."/>
            <person name="James T.Y."/>
            <person name="Seelenfreund D."/>
            <person name="Lobos S."/>
            <person name="Polanco R."/>
            <person name="Tello M."/>
            <person name="Honda Y."/>
            <person name="Watanabe T."/>
            <person name="Watanabe T."/>
            <person name="Ryu J.S."/>
            <person name="Kubicek C.P."/>
            <person name="Schmoll M."/>
            <person name="Gaskell J."/>
            <person name="Hammel K.E."/>
            <person name="St John F.J."/>
            <person name="Vanden Wymelenberg A."/>
            <person name="Sabat G."/>
            <person name="Splinter BonDurant S."/>
            <person name="Syed K."/>
            <person name="Yadav J.S."/>
            <person name="Doddapaneni H."/>
            <person name="Subramanian V."/>
            <person name="Lavin J.L."/>
            <person name="Oguiza J.A."/>
            <person name="Perez G."/>
            <person name="Pisabarro A.G."/>
            <person name="Ramirez L."/>
            <person name="Santoyo F."/>
            <person name="Master E."/>
            <person name="Coutinho P.M."/>
            <person name="Henrissat B."/>
            <person name="Lombard V."/>
            <person name="Magnuson J.K."/>
            <person name="Kuees U."/>
            <person name="Hori C."/>
            <person name="Igarashi K."/>
            <person name="Samejima M."/>
            <person name="Held B.W."/>
            <person name="Barry K.W."/>
            <person name="LaButti K.M."/>
            <person name="Lapidus A."/>
            <person name="Lindquist E.A."/>
            <person name="Lucas S.M."/>
            <person name="Riley R."/>
            <person name="Salamov A.A."/>
            <person name="Hoffmeister D."/>
            <person name="Schwenk D."/>
            <person name="Hadar Y."/>
            <person name="Yarden O."/>
            <person name="de Vries R.P."/>
            <person name="Wiebenga A."/>
            <person name="Stenlid J."/>
            <person name="Eastwood D."/>
            <person name="Grigoriev I.V."/>
            <person name="Berka R.M."/>
            <person name="Blanchette R.A."/>
            <person name="Kersten P."/>
            <person name="Martinez A.T."/>
            <person name="Vicuna R."/>
            <person name="Cullen D."/>
        </authorList>
    </citation>
    <scope>NUCLEOTIDE SEQUENCE [LARGE SCALE GENOMIC DNA]</scope>
    <source>
        <strain evidence="1 2">B</strain>
    </source>
</reference>
<protein>
    <submittedName>
        <fullName evidence="1">Uncharacterized protein</fullName>
    </submittedName>
</protein>
<sequence>MLLARPEQKKPSPYRYGVFLVIPATLYVPGQSWDLKTSTSTPAFFSDGGASGSVTRHVRGSSRSSSIGDDMLEITPTYNGCSAFTLSGRLRDRTRPNFPTQRVPTQLVPRSTRSDILSCLPVSQHHSSLHFRCA</sequence>
<dbReference type="AlphaFoldDB" id="M2QY73"/>
<dbReference type="EMBL" id="KB445818">
    <property type="protein sequence ID" value="EMD31461.1"/>
    <property type="molecule type" value="Genomic_DNA"/>
</dbReference>
<dbReference type="HOGENOM" id="CLU_1895948_0_0_1"/>
<dbReference type="Proteomes" id="UP000016930">
    <property type="component" value="Unassembled WGS sequence"/>
</dbReference>
<keyword evidence="2" id="KW-1185">Reference proteome</keyword>